<sequence>MQPSSWLLFCLSFWCVQGGNIPGSADKHQFTPTIEAWSTETTRAISVRPTDSWDPAYFKEHGYSFWTEDNVFKVFTERYGHNGLDPVVHLYVDTEHEAVTIYEDNLLDESPSEDTLKIQNIYGALCLKAEIEPTRMQWIALDVDDSTTSIMLRHHRQNNGLGQDDFHITPGQNGWKTFSNNHYFQAAAKMIPGGEIVRIAVRTQQREVQVAGHPPIDVECIMFLFKQPFLRNDGFSMDPIGKNLLEILIKNNLDAIVESAERAIATTTKALLEAESSDETVTEA</sequence>
<reference evidence="2 3" key="1">
    <citation type="submission" date="2020-05" db="EMBL/GenBank/DDBJ databases">
        <title>Ceratocystis lukuohia genome.</title>
        <authorList>
            <person name="Harrington T.C."/>
            <person name="Kim K."/>
            <person name="Mayers C.G."/>
        </authorList>
    </citation>
    <scope>NUCLEOTIDE SEQUENCE [LARGE SCALE GENOMIC DNA]</scope>
    <source>
        <strain evidence="2 3">C4212</strain>
    </source>
</reference>
<protein>
    <submittedName>
        <fullName evidence="2">Uncharacterized protein</fullName>
    </submittedName>
</protein>
<feature type="chain" id="PRO_5045602928" evidence="1">
    <location>
        <begin position="19"/>
        <end position="284"/>
    </location>
</feature>
<evidence type="ECO:0000313" key="2">
    <source>
        <dbReference type="EMBL" id="KAL2886898.1"/>
    </source>
</evidence>
<accession>A0ABR4MF48</accession>
<dbReference type="RefSeq" id="XP_070858078.1">
    <property type="nucleotide sequence ID" value="XM_071000764.1"/>
</dbReference>
<feature type="signal peptide" evidence="1">
    <location>
        <begin position="1"/>
        <end position="18"/>
    </location>
</feature>
<organism evidence="2 3">
    <name type="scientific">Ceratocystis lukuohia</name>
    <dbReference type="NCBI Taxonomy" id="2019550"/>
    <lineage>
        <taxon>Eukaryota</taxon>
        <taxon>Fungi</taxon>
        <taxon>Dikarya</taxon>
        <taxon>Ascomycota</taxon>
        <taxon>Pezizomycotina</taxon>
        <taxon>Sordariomycetes</taxon>
        <taxon>Hypocreomycetidae</taxon>
        <taxon>Microascales</taxon>
        <taxon>Ceratocystidaceae</taxon>
        <taxon>Ceratocystis</taxon>
    </lineage>
</organism>
<name>A0ABR4MF48_9PEZI</name>
<evidence type="ECO:0000256" key="1">
    <source>
        <dbReference type="SAM" id="SignalP"/>
    </source>
</evidence>
<proteinExistence type="predicted"/>
<dbReference type="GeneID" id="98118631"/>
<evidence type="ECO:0000313" key="3">
    <source>
        <dbReference type="Proteomes" id="UP001610728"/>
    </source>
</evidence>
<keyword evidence="3" id="KW-1185">Reference proteome</keyword>
<comment type="caution">
    <text evidence="2">The sequence shown here is derived from an EMBL/GenBank/DDBJ whole genome shotgun (WGS) entry which is preliminary data.</text>
</comment>
<dbReference type="EMBL" id="JABSNW010000005">
    <property type="protein sequence ID" value="KAL2886898.1"/>
    <property type="molecule type" value="Genomic_DNA"/>
</dbReference>
<dbReference type="Proteomes" id="UP001610728">
    <property type="component" value="Unassembled WGS sequence"/>
</dbReference>
<gene>
    <name evidence="2" type="ORF">HOO65_050019</name>
</gene>
<keyword evidence="1" id="KW-0732">Signal</keyword>